<feature type="region of interest" description="Disordered" evidence="1">
    <location>
        <begin position="404"/>
        <end position="424"/>
    </location>
</feature>
<evidence type="ECO:0000313" key="2">
    <source>
        <dbReference type="EMBL" id="KAK4101209.1"/>
    </source>
</evidence>
<organism evidence="2 3">
    <name type="scientific">Parathielavia hyrcaniae</name>
    <dbReference type="NCBI Taxonomy" id="113614"/>
    <lineage>
        <taxon>Eukaryota</taxon>
        <taxon>Fungi</taxon>
        <taxon>Dikarya</taxon>
        <taxon>Ascomycota</taxon>
        <taxon>Pezizomycotina</taxon>
        <taxon>Sordariomycetes</taxon>
        <taxon>Sordariomycetidae</taxon>
        <taxon>Sordariales</taxon>
        <taxon>Chaetomiaceae</taxon>
        <taxon>Parathielavia</taxon>
    </lineage>
</organism>
<gene>
    <name evidence="2" type="ORF">N658DRAFT_496510</name>
</gene>
<feature type="region of interest" description="Disordered" evidence="1">
    <location>
        <begin position="36"/>
        <end position="62"/>
    </location>
</feature>
<name>A0AAN6Q2T4_9PEZI</name>
<dbReference type="Proteomes" id="UP001305647">
    <property type="component" value="Unassembled WGS sequence"/>
</dbReference>
<comment type="caution">
    <text evidence="2">The sequence shown here is derived from an EMBL/GenBank/DDBJ whole genome shotgun (WGS) entry which is preliminary data.</text>
</comment>
<evidence type="ECO:0000256" key="1">
    <source>
        <dbReference type="SAM" id="MobiDB-lite"/>
    </source>
</evidence>
<protein>
    <submittedName>
        <fullName evidence="2">Uncharacterized protein</fullName>
    </submittedName>
</protein>
<feature type="compositionally biased region" description="Basic and acidic residues" evidence="1">
    <location>
        <begin position="214"/>
        <end position="234"/>
    </location>
</feature>
<reference evidence="2" key="2">
    <citation type="submission" date="2023-05" db="EMBL/GenBank/DDBJ databases">
        <authorList>
            <consortium name="Lawrence Berkeley National Laboratory"/>
            <person name="Steindorff A."/>
            <person name="Hensen N."/>
            <person name="Bonometti L."/>
            <person name="Westerberg I."/>
            <person name="Brannstrom I.O."/>
            <person name="Guillou S."/>
            <person name="Cros-Aarteil S."/>
            <person name="Calhoun S."/>
            <person name="Haridas S."/>
            <person name="Kuo A."/>
            <person name="Mondo S."/>
            <person name="Pangilinan J."/>
            <person name="Riley R."/>
            <person name="Labutti K."/>
            <person name="Andreopoulos B."/>
            <person name="Lipzen A."/>
            <person name="Chen C."/>
            <person name="Yanf M."/>
            <person name="Daum C."/>
            <person name="Ng V."/>
            <person name="Clum A."/>
            <person name="Ohm R."/>
            <person name="Martin F."/>
            <person name="Silar P."/>
            <person name="Natvig D."/>
            <person name="Lalanne C."/>
            <person name="Gautier V."/>
            <person name="Ament-Velasquez S.L."/>
            <person name="Kruys A."/>
            <person name="Hutchinson M.I."/>
            <person name="Powell A.J."/>
            <person name="Barry K."/>
            <person name="Miller A.N."/>
            <person name="Grigoriev I.V."/>
            <person name="Debuchy R."/>
            <person name="Gladieux P."/>
            <person name="Thoren M.H."/>
            <person name="Johannesson H."/>
        </authorList>
    </citation>
    <scope>NUCLEOTIDE SEQUENCE</scope>
    <source>
        <strain evidence="2">CBS 757.83</strain>
    </source>
</reference>
<proteinExistence type="predicted"/>
<accession>A0AAN6Q2T4</accession>
<sequence>MAPNTRPPGLPSIPDFPLDLDEKMHLLPELDEILSSTTGESSATLEEDDCRPSRSHSTRTHNSVYQRRVFLPSRFPSVSSDAHTTTGYTTLPPLSPRRYDQLCQPQPLQLPPFQKFALESWTITYHHPTPPPRTRLLHLRALGISLFRQLEDRADSSSSSSSILSVVPNTHFSQAELAATVALHRAAVVARAQQHRQGQGRGWKWEVMGLGLEKGPEKGEGARRLRKPRTEGDGKFGGGRSTSINTSSGDGGGDGDGDGDGDGGVGGGSGWGDAVYAADVEKRIRKLDWKVQDEIYELLSDRVQSSSNAFRRREWRVVVLTEVPGGELTDSPTGFEAAGISERSGCFPWAGARRSLRMRMKPAPAMPITEYRLVLRGTEVKANDQGWGYFNRYSRPWREADEKEVGEKRRWSSATGRSEKYVDF</sequence>
<dbReference type="AlphaFoldDB" id="A0AAN6Q2T4"/>
<feature type="region of interest" description="Disordered" evidence="1">
    <location>
        <begin position="214"/>
        <end position="268"/>
    </location>
</feature>
<evidence type="ECO:0000313" key="3">
    <source>
        <dbReference type="Proteomes" id="UP001305647"/>
    </source>
</evidence>
<reference evidence="2" key="1">
    <citation type="journal article" date="2023" name="Mol. Phylogenet. Evol.">
        <title>Genome-scale phylogeny and comparative genomics of the fungal order Sordariales.</title>
        <authorList>
            <person name="Hensen N."/>
            <person name="Bonometti L."/>
            <person name="Westerberg I."/>
            <person name="Brannstrom I.O."/>
            <person name="Guillou S."/>
            <person name="Cros-Aarteil S."/>
            <person name="Calhoun S."/>
            <person name="Haridas S."/>
            <person name="Kuo A."/>
            <person name="Mondo S."/>
            <person name="Pangilinan J."/>
            <person name="Riley R."/>
            <person name="LaButti K."/>
            <person name="Andreopoulos B."/>
            <person name="Lipzen A."/>
            <person name="Chen C."/>
            <person name="Yan M."/>
            <person name="Daum C."/>
            <person name="Ng V."/>
            <person name="Clum A."/>
            <person name="Steindorff A."/>
            <person name="Ohm R.A."/>
            <person name="Martin F."/>
            <person name="Silar P."/>
            <person name="Natvig D.O."/>
            <person name="Lalanne C."/>
            <person name="Gautier V."/>
            <person name="Ament-Velasquez S.L."/>
            <person name="Kruys A."/>
            <person name="Hutchinson M.I."/>
            <person name="Powell A.J."/>
            <person name="Barry K."/>
            <person name="Miller A.N."/>
            <person name="Grigoriev I.V."/>
            <person name="Debuchy R."/>
            <person name="Gladieux P."/>
            <person name="Hiltunen Thoren M."/>
            <person name="Johannesson H."/>
        </authorList>
    </citation>
    <scope>NUCLEOTIDE SEQUENCE</scope>
    <source>
        <strain evidence="2">CBS 757.83</strain>
    </source>
</reference>
<keyword evidence="3" id="KW-1185">Reference proteome</keyword>
<dbReference type="EMBL" id="MU863636">
    <property type="protein sequence ID" value="KAK4101209.1"/>
    <property type="molecule type" value="Genomic_DNA"/>
</dbReference>